<sequence length="177" mass="20145">MKNALLKLFHCVNVVLPSLTIGLFLFFFADIPLHAQDVDQNIDRRYDIICEGNGVEGTYLVRVWVYANKQNLKPEQLRKYAIHGVIFKGVTGSAKCNGQKPFAKSLSVEEENKKYFDEFFEKKNAYLNFATIVEGTFERVKVTKRQYKIGAVVSVSKDQLRKQLEADGIIRGLSTGF</sequence>
<dbReference type="Proteomes" id="UP000501780">
    <property type="component" value="Chromosome"/>
</dbReference>
<reference evidence="1 2" key="1">
    <citation type="submission" date="2020-03" db="EMBL/GenBank/DDBJ databases">
        <title>Genomic analysis of Bacteroides faecium CBA7301.</title>
        <authorList>
            <person name="Kim J."/>
            <person name="Roh S.W."/>
        </authorList>
    </citation>
    <scope>NUCLEOTIDE SEQUENCE [LARGE SCALE GENOMIC DNA]</scope>
    <source>
        <strain evidence="1 2">CBA7301</strain>
    </source>
</reference>
<organism evidence="1 2">
    <name type="scientific">Bacteroides faecium</name>
    <dbReference type="NCBI Taxonomy" id="2715212"/>
    <lineage>
        <taxon>Bacteria</taxon>
        <taxon>Pseudomonadati</taxon>
        <taxon>Bacteroidota</taxon>
        <taxon>Bacteroidia</taxon>
        <taxon>Bacteroidales</taxon>
        <taxon>Bacteroidaceae</taxon>
        <taxon>Bacteroides</taxon>
    </lineage>
</organism>
<gene>
    <name evidence="1" type="ORF">BacF7301_13445</name>
</gene>
<evidence type="ECO:0000313" key="2">
    <source>
        <dbReference type="Proteomes" id="UP000501780"/>
    </source>
</evidence>
<protein>
    <submittedName>
        <fullName evidence="1">Uncharacterized protein</fullName>
    </submittedName>
</protein>
<evidence type="ECO:0000313" key="1">
    <source>
        <dbReference type="EMBL" id="QIU95085.1"/>
    </source>
</evidence>
<proteinExistence type="predicted"/>
<dbReference type="EMBL" id="CP050831">
    <property type="protein sequence ID" value="QIU95085.1"/>
    <property type="molecule type" value="Genomic_DNA"/>
</dbReference>
<keyword evidence="2" id="KW-1185">Reference proteome</keyword>
<dbReference type="KEGG" id="bfc:BacF7301_13445"/>
<dbReference type="RefSeq" id="WP_167963552.1">
    <property type="nucleotide sequence ID" value="NZ_CP050831.1"/>
</dbReference>
<accession>A0A6H0KP74</accession>
<name>A0A6H0KP74_9BACE</name>
<dbReference type="AlphaFoldDB" id="A0A6H0KP74"/>